<dbReference type="GO" id="GO:0010181">
    <property type="term" value="F:FMN binding"/>
    <property type="evidence" value="ECO:0007669"/>
    <property type="project" value="InterPro"/>
</dbReference>
<dbReference type="SUPFAM" id="SSF51905">
    <property type="entry name" value="FAD/NAD(P)-binding domain"/>
    <property type="match status" value="1"/>
</dbReference>
<evidence type="ECO:0000256" key="6">
    <source>
        <dbReference type="SAM" id="MobiDB-lite"/>
    </source>
</evidence>
<dbReference type="InterPro" id="IPR006076">
    <property type="entry name" value="FAD-dep_OxRdtase"/>
</dbReference>
<evidence type="ECO:0000256" key="3">
    <source>
        <dbReference type="ARBA" id="ARBA00022643"/>
    </source>
</evidence>
<dbReference type="InterPro" id="IPR044152">
    <property type="entry name" value="YqjM-like"/>
</dbReference>
<evidence type="ECO:0000256" key="4">
    <source>
        <dbReference type="ARBA" id="ARBA00022857"/>
    </source>
</evidence>
<protein>
    <submittedName>
        <fullName evidence="9">Uncharacterized protein</fullName>
    </submittedName>
</protein>
<dbReference type="Gene3D" id="3.50.50.60">
    <property type="entry name" value="FAD/NAD(P)-binding domain"/>
    <property type="match status" value="2"/>
</dbReference>
<accession>A0AAI9XS68</accession>
<dbReference type="Gene3D" id="3.30.9.10">
    <property type="entry name" value="D-Amino Acid Oxidase, subunit A, domain 2"/>
    <property type="match status" value="1"/>
</dbReference>
<dbReference type="AlphaFoldDB" id="A0AAI9XS68"/>
<dbReference type="PANTHER" id="PTHR43303:SF4">
    <property type="entry name" value="NADPH DEHYDROGENASE C23G7.10C-RELATED"/>
    <property type="match status" value="1"/>
</dbReference>
<feature type="domain" description="FAD dependent oxidoreductase" evidence="8">
    <location>
        <begin position="8"/>
        <end position="122"/>
    </location>
</feature>
<organism evidence="9 10">
    <name type="scientific">Colletotrichum cuscutae</name>
    <dbReference type="NCBI Taxonomy" id="1209917"/>
    <lineage>
        <taxon>Eukaryota</taxon>
        <taxon>Fungi</taxon>
        <taxon>Dikarya</taxon>
        <taxon>Ascomycota</taxon>
        <taxon>Pezizomycotina</taxon>
        <taxon>Sordariomycetes</taxon>
        <taxon>Hypocreomycetidae</taxon>
        <taxon>Glomerellales</taxon>
        <taxon>Glomerellaceae</taxon>
        <taxon>Colletotrichum</taxon>
        <taxon>Colletotrichum acutatum species complex</taxon>
    </lineage>
</organism>
<dbReference type="Pfam" id="PF00724">
    <property type="entry name" value="Oxidored_FMN"/>
    <property type="match status" value="1"/>
</dbReference>
<feature type="domain" description="NADH:flavin oxidoreductase/NADH oxidase N-terminal" evidence="7">
    <location>
        <begin position="404"/>
        <end position="751"/>
    </location>
</feature>
<name>A0AAI9XS68_9PEZI</name>
<dbReference type="Proteomes" id="UP001239213">
    <property type="component" value="Unassembled WGS sequence"/>
</dbReference>
<sequence>MSEPRETIIIVGAGIVGSALAHFLSSSSSSSSNTPRTITLIDRSFGPLLGSTGHAPGFVGQFNESPVLTKLAIGSVSEYTKIPGGFDTVGGLEIAFQPAGCERLKARCAAASQRGQAAEMLSLGPDFRQTLEAARKMLPPATAAEFEEEDVSENQTKSRSFNGIFSVTPDNMPLAGAVRSVPGLHMAVAVWVTHAAGTAKFLTELLSGEGVDQETLEALEPERFAGRDFATLEEESLCGYNSIYKTMANRQAKLLGLSSEATTWNPFYLAEVVPEGRPSLDGSRCSGTHPNRARPVDTTDQTAEAPQYGPDHSAINDTRREDVGNRPWSLIPPFNLILHPHLQPSNPALKMASHATKSPAPLPLELIESPAAKIAPYYTPSQSPPSGTAVLPSTTTTTTPLPKLSTPLQIRSLTLQNRLFLAPLCQYSASPPAGNLATDWHLTHLGGILQRGPGLTLMESTAVLPEGRITPQDLGLWSDAQIPPLRRITDFAHAQSQKIGIQLSHAGRKASTVAPFVHANATSPPPEAHGWPDQVYAPSPLRFNDAYPLPKEMTLPQIESLKQAFVAAARRAVRAGFDVVAIHAAHGYLLHQFLSPIANARTDAYGSSSFETRTRLVLEITSLVRAAIPDTMPLFVRVSATDWFDDRTDLVPHSWTLADSCRLAPLLAERGVDLLDVSSGGIHPLQATSIKGGPGYQAGFAKEIKKVVGERMLVSAVGGISTGTMAEGFLQEGLDVIMCGRWFQKNPGLVYAYADELGVHVKMANQIGWGFGGRGKGKTDVSDKEEGP</sequence>
<evidence type="ECO:0000256" key="2">
    <source>
        <dbReference type="ARBA" id="ARBA00022630"/>
    </source>
</evidence>
<feature type="region of interest" description="Disordered" evidence="6">
    <location>
        <begin position="278"/>
        <end position="320"/>
    </location>
</feature>
<gene>
    <name evidence="9" type="ORF">CCUS01_09472</name>
</gene>
<dbReference type="GO" id="GO:0003959">
    <property type="term" value="F:NADPH dehydrogenase activity"/>
    <property type="evidence" value="ECO:0007669"/>
    <property type="project" value="InterPro"/>
</dbReference>
<evidence type="ECO:0000259" key="8">
    <source>
        <dbReference type="Pfam" id="PF01266"/>
    </source>
</evidence>
<feature type="compositionally biased region" description="Low complexity" evidence="6">
    <location>
        <begin position="391"/>
        <end position="403"/>
    </location>
</feature>
<dbReference type="Pfam" id="PF01266">
    <property type="entry name" value="DAO"/>
    <property type="match status" value="1"/>
</dbReference>
<dbReference type="GO" id="GO:0050661">
    <property type="term" value="F:NADP binding"/>
    <property type="evidence" value="ECO:0007669"/>
    <property type="project" value="InterPro"/>
</dbReference>
<dbReference type="InterPro" id="IPR001155">
    <property type="entry name" value="OxRdtase_FMN_N"/>
</dbReference>
<keyword evidence="10" id="KW-1185">Reference proteome</keyword>
<reference evidence="9" key="1">
    <citation type="submission" date="2016-11" db="EMBL/GenBank/DDBJ databases">
        <title>The genome sequence of Colletotrichum cuscutae.</title>
        <authorList>
            <person name="Baroncelli R."/>
        </authorList>
    </citation>
    <scope>NUCLEOTIDE SEQUENCE</scope>
    <source>
        <strain evidence="9">IMI 304802</strain>
    </source>
</reference>
<keyword evidence="4" id="KW-0521">NADP</keyword>
<dbReference type="CDD" id="cd02932">
    <property type="entry name" value="OYE_YqiM_FMN"/>
    <property type="match status" value="1"/>
</dbReference>
<keyword evidence="3" id="KW-0288">FMN</keyword>
<dbReference type="PANTHER" id="PTHR43303">
    <property type="entry name" value="NADPH DEHYDROGENASE C23G7.10C-RELATED"/>
    <property type="match status" value="1"/>
</dbReference>
<evidence type="ECO:0000256" key="1">
    <source>
        <dbReference type="ARBA" id="ARBA00001917"/>
    </source>
</evidence>
<dbReference type="Gene3D" id="3.20.20.70">
    <property type="entry name" value="Aldolase class I"/>
    <property type="match status" value="1"/>
</dbReference>
<keyword evidence="5" id="KW-0560">Oxidoreductase</keyword>
<evidence type="ECO:0000256" key="5">
    <source>
        <dbReference type="ARBA" id="ARBA00023002"/>
    </source>
</evidence>
<keyword evidence="2" id="KW-0285">Flavoprotein</keyword>
<comment type="cofactor">
    <cofactor evidence="1">
        <name>FMN</name>
        <dbReference type="ChEBI" id="CHEBI:58210"/>
    </cofactor>
</comment>
<dbReference type="SUPFAM" id="SSF51395">
    <property type="entry name" value="FMN-linked oxidoreductases"/>
    <property type="match status" value="1"/>
</dbReference>
<comment type="caution">
    <text evidence="9">The sequence shown here is derived from an EMBL/GenBank/DDBJ whole genome shotgun (WGS) entry which is preliminary data.</text>
</comment>
<evidence type="ECO:0000313" key="9">
    <source>
        <dbReference type="EMBL" id="KAK1458373.1"/>
    </source>
</evidence>
<proteinExistence type="predicted"/>
<feature type="region of interest" description="Disordered" evidence="6">
    <location>
        <begin position="380"/>
        <end position="403"/>
    </location>
</feature>
<dbReference type="InterPro" id="IPR013785">
    <property type="entry name" value="Aldolase_TIM"/>
</dbReference>
<dbReference type="EMBL" id="MPDP01000279">
    <property type="protein sequence ID" value="KAK1458373.1"/>
    <property type="molecule type" value="Genomic_DNA"/>
</dbReference>
<evidence type="ECO:0000313" key="10">
    <source>
        <dbReference type="Proteomes" id="UP001239213"/>
    </source>
</evidence>
<dbReference type="InterPro" id="IPR036188">
    <property type="entry name" value="FAD/NAD-bd_sf"/>
</dbReference>
<evidence type="ECO:0000259" key="7">
    <source>
        <dbReference type="Pfam" id="PF00724"/>
    </source>
</evidence>